<evidence type="ECO:0000313" key="4">
    <source>
        <dbReference type="EMBL" id="SIR54258.1"/>
    </source>
</evidence>
<dbReference type="Proteomes" id="UP000185687">
    <property type="component" value="Unassembled WGS sequence"/>
</dbReference>
<keyword evidence="5" id="KW-1185">Reference proteome</keyword>
<dbReference type="InterPro" id="IPR007159">
    <property type="entry name" value="SpoVT-AbrB_dom"/>
</dbReference>
<evidence type="ECO:0000313" key="5">
    <source>
        <dbReference type="Proteomes" id="UP000185687"/>
    </source>
</evidence>
<feature type="domain" description="SpoVT-AbrB" evidence="2">
    <location>
        <begin position="4"/>
        <end position="50"/>
    </location>
</feature>
<evidence type="ECO:0000313" key="6">
    <source>
        <dbReference type="Proteomes" id="UP000187321"/>
    </source>
</evidence>
<sequence length="90" mass="10155">MSVSEDATVTSKGQVTIPKRIRDKLELEEGTEIEFVLGDEGTLEIRPKKPAMDQLRDVRESLASHDIDLDAMRQESKNAWRSHGTDEEST</sequence>
<dbReference type="OrthoDB" id="30861at2157"/>
<feature type="region of interest" description="Disordered" evidence="1">
    <location>
        <begin position="66"/>
        <end position="90"/>
    </location>
</feature>
<dbReference type="Proteomes" id="UP000187321">
    <property type="component" value="Chromosome"/>
</dbReference>
<proteinExistence type="predicted"/>
<evidence type="ECO:0000256" key="1">
    <source>
        <dbReference type="SAM" id="MobiDB-lite"/>
    </source>
</evidence>
<dbReference type="SMART" id="SM00966">
    <property type="entry name" value="SpoVT_AbrB"/>
    <property type="match status" value="1"/>
</dbReference>
<dbReference type="AlphaFoldDB" id="A0A1N7BSG1"/>
<evidence type="ECO:0000313" key="3">
    <source>
        <dbReference type="EMBL" id="APX96581.1"/>
    </source>
</evidence>
<dbReference type="STRING" id="588898.BB347_08095"/>
<organism evidence="4 5">
    <name type="scientific">Natronorubrum daqingense</name>
    <dbReference type="NCBI Taxonomy" id="588898"/>
    <lineage>
        <taxon>Archaea</taxon>
        <taxon>Methanobacteriati</taxon>
        <taxon>Methanobacteriota</taxon>
        <taxon>Stenosarchaea group</taxon>
        <taxon>Halobacteria</taxon>
        <taxon>Halobacteriales</taxon>
        <taxon>Natrialbaceae</taxon>
        <taxon>Natronorubrum</taxon>
    </lineage>
</organism>
<dbReference type="EMBL" id="FTNP01000002">
    <property type="protein sequence ID" value="SIR54258.1"/>
    <property type="molecule type" value="Genomic_DNA"/>
</dbReference>
<protein>
    <submittedName>
        <fullName evidence="3">AbrB family transcriptional regulator</fullName>
    </submittedName>
    <submittedName>
        <fullName evidence="4">Looped-hinge helix DNA binding domain-containing protein, AbrB family</fullName>
    </submittedName>
</protein>
<dbReference type="InterPro" id="IPR037914">
    <property type="entry name" value="SpoVT-AbrB_sf"/>
</dbReference>
<dbReference type="RefSeq" id="WP_076580394.1">
    <property type="nucleotide sequence ID" value="NZ_CP019327.1"/>
</dbReference>
<reference evidence="4 5" key="2">
    <citation type="submission" date="2017-01" db="EMBL/GenBank/DDBJ databases">
        <authorList>
            <person name="Mah S.A."/>
            <person name="Swanson W.J."/>
            <person name="Moy G.W."/>
            <person name="Vacquier V.D."/>
        </authorList>
    </citation>
    <scope>NUCLEOTIDE SEQUENCE [LARGE SCALE GENOMIC DNA]</scope>
    <source>
        <strain evidence="4 5">CGMCC 1.8909</strain>
    </source>
</reference>
<dbReference type="NCBIfam" id="TIGR01439">
    <property type="entry name" value="lp_hng_hel_AbrB"/>
    <property type="match status" value="1"/>
</dbReference>
<gene>
    <name evidence="3" type="ORF">BB347_08095</name>
    <name evidence="4" type="ORF">SAMN05421809_1335</name>
</gene>
<dbReference type="GO" id="GO:0003677">
    <property type="term" value="F:DNA binding"/>
    <property type="evidence" value="ECO:0007669"/>
    <property type="project" value="InterPro"/>
</dbReference>
<reference evidence="3 6" key="1">
    <citation type="submission" date="2017-01" db="EMBL/GenBank/DDBJ databases">
        <title>Complete genome sequence of Haloterrigena daqingensis type strain (JX313T).</title>
        <authorList>
            <person name="Shuang W."/>
        </authorList>
    </citation>
    <scope>NUCLEOTIDE SEQUENCE [LARGE SCALE GENOMIC DNA]</scope>
    <source>
        <strain evidence="3 6">JX313</strain>
    </source>
</reference>
<dbReference type="GeneID" id="30955896"/>
<dbReference type="SUPFAM" id="SSF89447">
    <property type="entry name" value="AbrB/MazE/MraZ-like"/>
    <property type="match status" value="1"/>
</dbReference>
<dbReference type="EMBL" id="CP019327">
    <property type="protein sequence ID" value="APX96581.1"/>
    <property type="molecule type" value="Genomic_DNA"/>
</dbReference>
<dbReference type="KEGG" id="hda:BB347_08095"/>
<accession>A0A1N7BSG1</accession>
<dbReference type="PROSITE" id="PS51740">
    <property type="entry name" value="SPOVT_ABRB"/>
    <property type="match status" value="1"/>
</dbReference>
<dbReference type="Pfam" id="PF04014">
    <property type="entry name" value="MazE_antitoxin"/>
    <property type="match status" value="1"/>
</dbReference>
<name>A0A1N7BSG1_9EURY</name>
<dbReference type="Gene3D" id="2.10.260.10">
    <property type="match status" value="1"/>
</dbReference>
<evidence type="ECO:0000259" key="2">
    <source>
        <dbReference type="PROSITE" id="PS51740"/>
    </source>
</evidence>